<reference evidence="1" key="1">
    <citation type="submission" date="2020-07" db="EMBL/GenBank/DDBJ databases">
        <title>Vallitalea pronyensis genome.</title>
        <authorList>
            <person name="Postec A."/>
        </authorList>
    </citation>
    <scope>NUCLEOTIDE SEQUENCE</scope>
    <source>
        <strain evidence="1">FatNI3</strain>
        <plasmid evidence="1">pVpro</plasmid>
    </source>
</reference>
<accession>A0A8J8MQR0</accession>
<sequence>MDILRGMIIGYEDDRALVEHNDELVIIYESEIGGEYRKGKIQKFLGASINFVILGEENGLKIGSRKKAMEILQEEYKNLKVDEQVNIDILTILQKVIVADCRGHEVYIPVEECVPYRMEDLRDSDAFNVGDEIAAVVINTSPLKVSIKQVGTRGKWDSTHCKIKSQYCGNVVSKQEMGVFVKIPVIDVPVLCRHVNWRKNLDVGDRVVIQIEDISEEKRYVWGHIIRFIKKV</sequence>
<organism evidence="1 2">
    <name type="scientific">Vallitalea pronyensis</name>
    <dbReference type="NCBI Taxonomy" id="1348613"/>
    <lineage>
        <taxon>Bacteria</taxon>
        <taxon>Bacillati</taxon>
        <taxon>Bacillota</taxon>
        <taxon>Clostridia</taxon>
        <taxon>Lachnospirales</taxon>
        <taxon>Vallitaleaceae</taxon>
        <taxon>Vallitalea</taxon>
    </lineage>
</organism>
<name>A0A8J8MQR0_9FIRM</name>
<keyword evidence="2" id="KW-1185">Reference proteome</keyword>
<protein>
    <recommendedName>
        <fullName evidence="3">S1 motif domain-containing protein</fullName>
    </recommendedName>
</protein>
<dbReference type="RefSeq" id="WP_212699006.1">
    <property type="nucleotide sequence ID" value="NZ_CP058650.1"/>
</dbReference>
<evidence type="ECO:0000313" key="2">
    <source>
        <dbReference type="Proteomes" id="UP000683246"/>
    </source>
</evidence>
<dbReference type="EMBL" id="CP058650">
    <property type="protein sequence ID" value="QUI25897.1"/>
    <property type="molecule type" value="Genomic_DNA"/>
</dbReference>
<geneLocation type="plasmid" evidence="1 2">
    <name>pVpro</name>
</geneLocation>
<proteinExistence type="predicted"/>
<dbReference type="AlphaFoldDB" id="A0A8J8MQR0"/>
<dbReference type="Proteomes" id="UP000683246">
    <property type="component" value="Plasmid pVpro"/>
</dbReference>
<dbReference type="KEGG" id="vpy:HZI73_26150"/>
<keyword evidence="1" id="KW-0614">Plasmid</keyword>
<evidence type="ECO:0008006" key="3">
    <source>
        <dbReference type="Google" id="ProtNLM"/>
    </source>
</evidence>
<evidence type="ECO:0000313" key="1">
    <source>
        <dbReference type="EMBL" id="QUI25897.1"/>
    </source>
</evidence>
<gene>
    <name evidence="1" type="ORF">HZI73_26150</name>
</gene>